<proteinExistence type="predicted"/>
<evidence type="ECO:0000313" key="2">
    <source>
        <dbReference type="Proteomes" id="UP000006038"/>
    </source>
</evidence>
<dbReference type="EnsemblPlants" id="OB02G13710.1">
    <property type="protein sequence ID" value="OB02G13710.1"/>
    <property type="gene ID" value="OB02G13710"/>
</dbReference>
<evidence type="ECO:0000313" key="1">
    <source>
        <dbReference type="EnsemblPlants" id="OB02G13710.1"/>
    </source>
</evidence>
<sequence>MRPLLVPDCDRREWIHGIFRLRKDFDKAHADGARSISYYLSVTPSGRFSTSVHPSLPCSAEEFCEFHFSYKVSPLLNF</sequence>
<dbReference type="AlphaFoldDB" id="J3L9Q4"/>
<dbReference type="Gramene" id="OB02G13710.1">
    <property type="protein sequence ID" value="OB02G13710.1"/>
    <property type="gene ID" value="OB02G13710"/>
</dbReference>
<name>J3L9Q4_ORYBR</name>
<reference evidence="1" key="1">
    <citation type="submission" date="2013-04" db="UniProtKB">
        <authorList>
            <consortium name="EnsemblPlants"/>
        </authorList>
    </citation>
    <scope>IDENTIFICATION</scope>
</reference>
<accession>J3L9Q4</accession>
<protein>
    <submittedName>
        <fullName evidence="1">Uncharacterized protein</fullName>
    </submittedName>
</protein>
<organism evidence="1">
    <name type="scientific">Oryza brachyantha</name>
    <name type="common">malo sina</name>
    <dbReference type="NCBI Taxonomy" id="4533"/>
    <lineage>
        <taxon>Eukaryota</taxon>
        <taxon>Viridiplantae</taxon>
        <taxon>Streptophyta</taxon>
        <taxon>Embryophyta</taxon>
        <taxon>Tracheophyta</taxon>
        <taxon>Spermatophyta</taxon>
        <taxon>Magnoliopsida</taxon>
        <taxon>Liliopsida</taxon>
        <taxon>Poales</taxon>
        <taxon>Poaceae</taxon>
        <taxon>BOP clade</taxon>
        <taxon>Oryzoideae</taxon>
        <taxon>Oryzeae</taxon>
        <taxon>Oryzinae</taxon>
        <taxon>Oryza</taxon>
    </lineage>
</organism>
<dbReference type="Proteomes" id="UP000006038">
    <property type="component" value="Unassembled WGS sequence"/>
</dbReference>
<keyword evidence="2" id="KW-1185">Reference proteome</keyword>
<dbReference type="HOGENOM" id="CLU_2625891_0_0_1"/>